<evidence type="ECO:0000256" key="2">
    <source>
        <dbReference type="ARBA" id="ARBA00022801"/>
    </source>
</evidence>
<evidence type="ECO:0000313" key="5">
    <source>
        <dbReference type="EMBL" id="MCX2803364.1"/>
    </source>
</evidence>
<comment type="similarity">
    <text evidence="1">Belongs to the sulfatase family.</text>
</comment>
<dbReference type="Pfam" id="PF00884">
    <property type="entry name" value="Sulfatase"/>
    <property type="match status" value="1"/>
</dbReference>
<evidence type="ECO:0000256" key="3">
    <source>
        <dbReference type="SAM" id="Phobius"/>
    </source>
</evidence>
<dbReference type="InterPro" id="IPR017850">
    <property type="entry name" value="Alkaline_phosphatase_core_sf"/>
</dbReference>
<keyword evidence="3" id="KW-0812">Transmembrane</keyword>
<protein>
    <submittedName>
        <fullName evidence="5">Sulfatase-like hydrolase/transferase</fullName>
    </submittedName>
</protein>
<accession>A0AB35I0P1</accession>
<keyword evidence="3" id="KW-1133">Transmembrane helix</keyword>
<feature type="transmembrane region" description="Helical" evidence="3">
    <location>
        <begin position="129"/>
        <end position="150"/>
    </location>
</feature>
<evidence type="ECO:0000313" key="6">
    <source>
        <dbReference type="Proteomes" id="UP001209730"/>
    </source>
</evidence>
<dbReference type="GO" id="GO:0004065">
    <property type="term" value="F:arylsulfatase activity"/>
    <property type="evidence" value="ECO:0007669"/>
    <property type="project" value="TreeGrafter"/>
</dbReference>
<keyword evidence="3" id="KW-0472">Membrane</keyword>
<dbReference type="Proteomes" id="UP001209730">
    <property type="component" value="Unassembled WGS sequence"/>
</dbReference>
<proteinExistence type="inferred from homology"/>
<evidence type="ECO:0000256" key="1">
    <source>
        <dbReference type="ARBA" id="ARBA00008779"/>
    </source>
</evidence>
<organism evidence="5 6">
    <name type="scientific">Microbulbifer thermotolerans</name>
    <dbReference type="NCBI Taxonomy" id="252514"/>
    <lineage>
        <taxon>Bacteria</taxon>
        <taxon>Pseudomonadati</taxon>
        <taxon>Pseudomonadota</taxon>
        <taxon>Gammaproteobacteria</taxon>
        <taxon>Cellvibrionales</taxon>
        <taxon>Microbulbiferaceae</taxon>
        <taxon>Microbulbifer</taxon>
    </lineage>
</organism>
<comment type="caution">
    <text evidence="5">The sequence shown here is derived from an EMBL/GenBank/DDBJ whole genome shotgun (WGS) entry which is preliminary data.</text>
</comment>
<feature type="transmembrane region" description="Helical" evidence="3">
    <location>
        <begin position="58"/>
        <end position="80"/>
    </location>
</feature>
<dbReference type="InterPro" id="IPR000917">
    <property type="entry name" value="Sulfatase_N"/>
</dbReference>
<sequence>MGTLKRTAFCAWGLVFITWFIFFVFQVLEGGNISVESSEETVDRFLEYLSVYALVKEIFLFFLVQWCLCFLWGLVVLIAANGIKCIFPGIKLIYAILLVFSLSLFFLLLLNSIWYPLSYFSFPVASEAVFNLIILALFLSISSLFVVGLLNLFGVGYTSVFSVFFVFFLGFYFFWGGGDSASYKTREDKPNVFIIGVDAMRPDRLGYFSDELKITPNIDRLLESAEVFTSAYTPGARTQVAWTSVLTGLYPLNNGVRFNLMENEFIQKNKSIAFSLRESGYHTIWALDEKRFNNIDESFGFDENLGPKNGAADFLITYLSDNPLVNIFGGSWGGVFFPYVHNNRGNYKTYVPYLFNDEIVASVKHANSPVFVAAHFCLPHYPFINHLMPTFEEGYEKLQGRRDYNYLSMLHLADKQVGDLIFKLSKTGALDNAVVYLISDHGESFWGTEDKVMPGNVYADFQTDIGGHGTSVLHRSQYHVVLGKIKFKDGNPILPKIKNNPRLTSLIDVAPDIFSTLDMEVDKMDFDGVPLSIFVEDRAIFLESSYSISAINGSRVNAIAALNDAINGYMVRNDGYLYFSKTVYPEILKAKQRAAIVGDSLVAVFPDERNYFFYVDLSANTWWPGEVYKNFNIPKEKWLPPLKALCDFYGEDPYFDNRIFCEQLGFPNSENN</sequence>
<evidence type="ECO:0000259" key="4">
    <source>
        <dbReference type="Pfam" id="PF00884"/>
    </source>
</evidence>
<dbReference type="Gene3D" id="3.40.720.10">
    <property type="entry name" value="Alkaline Phosphatase, subunit A"/>
    <property type="match status" value="1"/>
</dbReference>
<dbReference type="PANTHER" id="PTHR42693:SF53">
    <property type="entry name" value="ENDO-4-O-SULFATASE"/>
    <property type="match status" value="1"/>
</dbReference>
<dbReference type="SUPFAM" id="SSF53649">
    <property type="entry name" value="Alkaline phosphatase-like"/>
    <property type="match status" value="1"/>
</dbReference>
<dbReference type="PANTHER" id="PTHR42693">
    <property type="entry name" value="ARYLSULFATASE FAMILY MEMBER"/>
    <property type="match status" value="1"/>
</dbReference>
<feature type="domain" description="Sulfatase N-terminal" evidence="4">
    <location>
        <begin position="190"/>
        <end position="518"/>
    </location>
</feature>
<feature type="transmembrane region" description="Helical" evidence="3">
    <location>
        <begin position="92"/>
        <end position="117"/>
    </location>
</feature>
<feature type="transmembrane region" description="Helical" evidence="3">
    <location>
        <begin position="7"/>
        <end position="28"/>
    </location>
</feature>
<reference evidence="5" key="1">
    <citation type="submission" date="2022-11" db="EMBL/GenBank/DDBJ databases">
        <title>Chitin-degrading and fungicidal potential of chitinolytic bacterial strains from marine environment of the Pacific Ocean regions.</title>
        <authorList>
            <person name="Pentekhina I."/>
            <person name="Nedashkovskaya O."/>
            <person name="Seitkalieva A."/>
            <person name="Podvolotskaya A."/>
            <person name="Tekutyeva L."/>
            <person name="Balabanova L."/>
        </authorList>
    </citation>
    <scope>NUCLEOTIDE SEQUENCE</scope>
    <source>
        <strain evidence="5">KMM 6838</strain>
    </source>
</reference>
<gene>
    <name evidence="5" type="ORF">OQJ68_16425</name>
</gene>
<dbReference type="InterPro" id="IPR050738">
    <property type="entry name" value="Sulfatase"/>
</dbReference>
<dbReference type="EMBL" id="JAPHQB010000061">
    <property type="protein sequence ID" value="MCX2803364.1"/>
    <property type="molecule type" value="Genomic_DNA"/>
</dbReference>
<dbReference type="RefSeq" id="WP_266066758.1">
    <property type="nucleotide sequence ID" value="NZ_JAPHQB010000061.1"/>
</dbReference>
<feature type="transmembrane region" description="Helical" evidence="3">
    <location>
        <begin position="157"/>
        <end position="175"/>
    </location>
</feature>
<name>A0AB35I0P1_MICTH</name>
<dbReference type="AlphaFoldDB" id="A0AB35I0P1"/>
<keyword evidence="2 5" id="KW-0378">Hydrolase</keyword>